<name>A0A9W7MWN3_HIBTR</name>
<dbReference type="OrthoDB" id="1670832at2759"/>
<comment type="similarity">
    <text evidence="1">In the N-terminal section; belongs to the PMEI family.</text>
</comment>
<feature type="transmembrane region" description="Helical" evidence="8">
    <location>
        <begin position="34"/>
        <end position="60"/>
    </location>
</feature>
<dbReference type="NCBIfam" id="TIGR01614">
    <property type="entry name" value="PME_inhib"/>
    <property type="match status" value="1"/>
</dbReference>
<sequence length="235" mass="25788">MASVNHLKVYDEISQSHLEDQNPRPKTAPRRSSAAVVIIIFTAILLFTLVIILTLVALMLEEPNKGRDPTDSVESIKTICNVTRYPESCFTDLSSLNVSKNLDPESFLNLSLRVSITHLSNLSSSFKSLNDLHSQPALKDCLTLFDDALSRLNDSASAMKAGPGLSKEKISDIQTWISAAVTDQETCNDGLEEMGWTAGDEVKSRARSFKESLSNSLAIAANMQDLVQKFGLTMH</sequence>
<keyword evidence="5" id="KW-1015">Disulfide bond</keyword>
<comment type="similarity">
    <text evidence="2">In the C-terminal section; belongs to the pectinesterase family.</text>
</comment>
<protein>
    <recommendedName>
        <fullName evidence="3">pectinesterase</fullName>
        <ecNumber evidence="3">3.1.1.11</ecNumber>
    </recommendedName>
</protein>
<keyword evidence="4" id="KW-0732">Signal</keyword>
<evidence type="ECO:0000259" key="9">
    <source>
        <dbReference type="SMART" id="SM00856"/>
    </source>
</evidence>
<evidence type="ECO:0000256" key="1">
    <source>
        <dbReference type="ARBA" id="ARBA00006027"/>
    </source>
</evidence>
<evidence type="ECO:0000256" key="6">
    <source>
        <dbReference type="ARBA" id="ARBA00023180"/>
    </source>
</evidence>
<evidence type="ECO:0000313" key="11">
    <source>
        <dbReference type="Proteomes" id="UP001165190"/>
    </source>
</evidence>
<accession>A0A9W7MWN3</accession>
<evidence type="ECO:0000256" key="3">
    <source>
        <dbReference type="ARBA" id="ARBA00013229"/>
    </source>
</evidence>
<comment type="similarity">
    <text evidence="7">Belongs to the PMEI family.</text>
</comment>
<evidence type="ECO:0000256" key="2">
    <source>
        <dbReference type="ARBA" id="ARBA00007786"/>
    </source>
</evidence>
<dbReference type="AlphaFoldDB" id="A0A9W7MWN3"/>
<evidence type="ECO:0000256" key="8">
    <source>
        <dbReference type="SAM" id="Phobius"/>
    </source>
</evidence>
<comment type="caution">
    <text evidence="10">The sequence shown here is derived from an EMBL/GenBank/DDBJ whole genome shotgun (WGS) entry which is preliminary data.</text>
</comment>
<organism evidence="10 11">
    <name type="scientific">Hibiscus trionum</name>
    <name type="common">Flower of an hour</name>
    <dbReference type="NCBI Taxonomy" id="183268"/>
    <lineage>
        <taxon>Eukaryota</taxon>
        <taxon>Viridiplantae</taxon>
        <taxon>Streptophyta</taxon>
        <taxon>Embryophyta</taxon>
        <taxon>Tracheophyta</taxon>
        <taxon>Spermatophyta</taxon>
        <taxon>Magnoliopsida</taxon>
        <taxon>eudicotyledons</taxon>
        <taxon>Gunneridae</taxon>
        <taxon>Pentapetalae</taxon>
        <taxon>rosids</taxon>
        <taxon>malvids</taxon>
        <taxon>Malvales</taxon>
        <taxon>Malvaceae</taxon>
        <taxon>Malvoideae</taxon>
        <taxon>Hibiscus</taxon>
    </lineage>
</organism>
<keyword evidence="8" id="KW-0472">Membrane</keyword>
<feature type="domain" description="Pectinesterase inhibitor" evidence="9">
    <location>
        <begin position="71"/>
        <end position="219"/>
    </location>
</feature>
<dbReference type="PANTHER" id="PTHR31080:SF303">
    <property type="entry name" value="PECTINESTERASE 1-LIKE"/>
    <property type="match status" value="1"/>
</dbReference>
<keyword evidence="8" id="KW-0812">Transmembrane</keyword>
<dbReference type="Proteomes" id="UP001165190">
    <property type="component" value="Unassembled WGS sequence"/>
</dbReference>
<dbReference type="InterPro" id="IPR051955">
    <property type="entry name" value="PME_Inhibitor"/>
</dbReference>
<dbReference type="InterPro" id="IPR035513">
    <property type="entry name" value="Invertase/methylesterase_inhib"/>
</dbReference>
<evidence type="ECO:0000256" key="7">
    <source>
        <dbReference type="ARBA" id="ARBA00038471"/>
    </source>
</evidence>
<keyword evidence="8" id="KW-1133">Transmembrane helix</keyword>
<dbReference type="Pfam" id="PF04043">
    <property type="entry name" value="PMEI"/>
    <property type="match status" value="1"/>
</dbReference>
<dbReference type="SMART" id="SM00856">
    <property type="entry name" value="PMEI"/>
    <property type="match status" value="1"/>
</dbReference>
<gene>
    <name evidence="10" type="ORF">HRI_005183700</name>
</gene>
<dbReference type="PANTHER" id="PTHR31080">
    <property type="entry name" value="PECTINESTERASE INHIBITOR-LIKE"/>
    <property type="match status" value="1"/>
</dbReference>
<dbReference type="EC" id="3.1.1.11" evidence="3"/>
<dbReference type="EMBL" id="BSYR01000075">
    <property type="protein sequence ID" value="GMJ15145.1"/>
    <property type="molecule type" value="Genomic_DNA"/>
</dbReference>
<evidence type="ECO:0000256" key="4">
    <source>
        <dbReference type="ARBA" id="ARBA00022729"/>
    </source>
</evidence>
<dbReference type="CDD" id="cd15798">
    <property type="entry name" value="PMEI-like_3"/>
    <property type="match status" value="1"/>
</dbReference>
<keyword evidence="6" id="KW-0325">Glycoprotein</keyword>
<dbReference type="GO" id="GO:0030599">
    <property type="term" value="F:pectinesterase activity"/>
    <property type="evidence" value="ECO:0007669"/>
    <property type="project" value="UniProtKB-EC"/>
</dbReference>
<evidence type="ECO:0000313" key="10">
    <source>
        <dbReference type="EMBL" id="GMJ15145.1"/>
    </source>
</evidence>
<evidence type="ECO:0000256" key="5">
    <source>
        <dbReference type="ARBA" id="ARBA00023157"/>
    </source>
</evidence>
<reference evidence="10" key="1">
    <citation type="submission" date="2023-05" db="EMBL/GenBank/DDBJ databases">
        <title>Genome and transcriptome analyses reveal genes involved in the formation of fine ridges on petal epidermal cells in Hibiscus trionum.</title>
        <authorList>
            <person name="Koshimizu S."/>
            <person name="Masuda S."/>
            <person name="Ishii T."/>
            <person name="Shirasu K."/>
            <person name="Hoshino A."/>
            <person name="Arita M."/>
        </authorList>
    </citation>
    <scope>NUCLEOTIDE SEQUENCE</scope>
    <source>
        <strain evidence="10">Hamamatsu line</strain>
    </source>
</reference>
<dbReference type="GO" id="GO:0004857">
    <property type="term" value="F:enzyme inhibitor activity"/>
    <property type="evidence" value="ECO:0007669"/>
    <property type="project" value="InterPro"/>
</dbReference>
<proteinExistence type="inferred from homology"/>
<dbReference type="FunFam" id="1.20.140.40:FF:000010">
    <property type="entry name" value="Pectinesterase"/>
    <property type="match status" value="1"/>
</dbReference>
<keyword evidence="11" id="KW-1185">Reference proteome</keyword>
<dbReference type="SUPFAM" id="SSF101148">
    <property type="entry name" value="Plant invertase/pectin methylesterase inhibitor"/>
    <property type="match status" value="1"/>
</dbReference>
<dbReference type="InterPro" id="IPR006501">
    <property type="entry name" value="Pectinesterase_inhib_dom"/>
</dbReference>
<dbReference type="Gene3D" id="1.20.140.40">
    <property type="entry name" value="Invertase/pectin methylesterase inhibitor family protein"/>
    <property type="match status" value="1"/>
</dbReference>